<reference evidence="7" key="1">
    <citation type="submission" date="2009-08" db="EMBL/GenBank/DDBJ databases">
        <title>Annotation of Salpingoeca rosetta.</title>
        <authorList>
            <consortium name="The Broad Institute Genome Sequencing Platform"/>
            <person name="Russ C."/>
            <person name="Cuomo C."/>
            <person name="Burger G."/>
            <person name="Gray M.W."/>
            <person name="Holland P.W.H."/>
            <person name="King N."/>
            <person name="Lang F.B.F."/>
            <person name="Roger A.J."/>
            <person name="Ruiz-Trillo I."/>
            <person name="Young S.K."/>
            <person name="Zeng Q."/>
            <person name="Gargeya S."/>
            <person name="Alvarado L."/>
            <person name="Berlin A."/>
            <person name="Chapman S.B."/>
            <person name="Chen Z."/>
            <person name="Freedman E."/>
            <person name="Gellesch M."/>
            <person name="Goldberg J."/>
            <person name="Griggs A."/>
            <person name="Gujja S."/>
            <person name="Heilman E."/>
            <person name="Heiman D."/>
            <person name="Howarth C."/>
            <person name="Mehta T."/>
            <person name="Neiman D."/>
            <person name="Pearson M."/>
            <person name="Roberts A."/>
            <person name="Saif S."/>
            <person name="Shea T."/>
            <person name="Shenoy N."/>
            <person name="Sisk P."/>
            <person name="Stolte C."/>
            <person name="Sykes S."/>
            <person name="White J."/>
            <person name="Yandava C."/>
            <person name="Haas B."/>
            <person name="Nusbaum C."/>
            <person name="Birren B."/>
        </authorList>
    </citation>
    <scope>NUCLEOTIDE SEQUENCE [LARGE SCALE GENOMIC DNA]</scope>
    <source>
        <strain evidence="7">ATCC 50818</strain>
    </source>
</reference>
<keyword evidence="2" id="KW-0547">Nucleotide-binding</keyword>
<dbReference type="InterPro" id="IPR011009">
    <property type="entry name" value="Kinase-like_dom_sf"/>
</dbReference>
<keyword evidence="1" id="KW-0808">Transferase</keyword>
<dbReference type="Pfam" id="PF07714">
    <property type="entry name" value="PK_Tyr_Ser-Thr"/>
    <property type="match status" value="1"/>
</dbReference>
<dbReference type="GeneID" id="16074623"/>
<keyword evidence="8" id="KW-1185">Reference proteome</keyword>
<dbReference type="GO" id="GO:0005524">
    <property type="term" value="F:ATP binding"/>
    <property type="evidence" value="ECO:0007669"/>
    <property type="project" value="UniProtKB-KW"/>
</dbReference>
<feature type="domain" description="Protein kinase" evidence="6">
    <location>
        <begin position="1"/>
        <end position="131"/>
    </location>
</feature>
<dbReference type="PROSITE" id="PS50011">
    <property type="entry name" value="PROTEIN_KINASE_DOM"/>
    <property type="match status" value="1"/>
</dbReference>
<dbReference type="eggNOG" id="KOG0192">
    <property type="taxonomic scope" value="Eukaryota"/>
</dbReference>
<keyword evidence="3" id="KW-0418">Kinase</keyword>
<dbReference type="EMBL" id="GL832965">
    <property type="protein sequence ID" value="EGD73014.1"/>
    <property type="molecule type" value="Genomic_DNA"/>
</dbReference>
<evidence type="ECO:0000313" key="7">
    <source>
        <dbReference type="EMBL" id="EGD73014.1"/>
    </source>
</evidence>
<dbReference type="AlphaFoldDB" id="F2U9I7"/>
<proteinExistence type="predicted"/>
<evidence type="ECO:0000256" key="2">
    <source>
        <dbReference type="ARBA" id="ARBA00022741"/>
    </source>
</evidence>
<dbReference type="PANTHER" id="PTHR44329:SF288">
    <property type="entry name" value="MITOGEN-ACTIVATED PROTEIN KINASE KINASE KINASE 20"/>
    <property type="match status" value="1"/>
</dbReference>
<dbReference type="InParanoid" id="F2U9I7"/>
<evidence type="ECO:0000313" key="8">
    <source>
        <dbReference type="Proteomes" id="UP000007799"/>
    </source>
</evidence>
<dbReference type="KEGG" id="sre:PTSG_04723"/>
<dbReference type="Proteomes" id="UP000007799">
    <property type="component" value="Unassembled WGS sequence"/>
</dbReference>
<feature type="region of interest" description="Disordered" evidence="5">
    <location>
        <begin position="144"/>
        <end position="210"/>
    </location>
</feature>
<dbReference type="STRING" id="946362.F2U9I7"/>
<feature type="compositionally biased region" description="Polar residues" evidence="5">
    <location>
        <begin position="200"/>
        <end position="210"/>
    </location>
</feature>
<protein>
    <recommendedName>
        <fullName evidence="6">Protein kinase domain-containing protein</fullName>
    </recommendedName>
</protein>
<dbReference type="OrthoDB" id="4062651at2759"/>
<dbReference type="GO" id="GO:0004674">
    <property type="term" value="F:protein serine/threonine kinase activity"/>
    <property type="evidence" value="ECO:0007669"/>
    <property type="project" value="TreeGrafter"/>
</dbReference>
<evidence type="ECO:0000259" key="6">
    <source>
        <dbReference type="PROSITE" id="PS50011"/>
    </source>
</evidence>
<sequence length="210" mass="22912">MIKEYRPGAAGSRPSSFALNDRAELTMGVGTICWCAPEVLSGSSQYGLPSDVYSFAILLFEIETCRLPYEDIPSVRTIPSLVISGTRPTLPEPIVTRPYAREFREIMAQCWDGEPSKRPAFREVLEVLERLEVDVVLPSFPDDSAKAASQGVPDHAMHSGTHDSNNSKSGKGGSGVDGGQLPSVLPPDVRHRRADKYHTLTPSFSPHSTM</sequence>
<dbReference type="RefSeq" id="XP_004994045.1">
    <property type="nucleotide sequence ID" value="XM_004993988.1"/>
</dbReference>
<evidence type="ECO:0000256" key="4">
    <source>
        <dbReference type="ARBA" id="ARBA00022840"/>
    </source>
</evidence>
<dbReference type="OMA" id="VERNAYD"/>
<dbReference type="InterPro" id="IPR001245">
    <property type="entry name" value="Ser-Thr/Tyr_kinase_cat_dom"/>
</dbReference>
<dbReference type="InterPro" id="IPR000719">
    <property type="entry name" value="Prot_kinase_dom"/>
</dbReference>
<organism evidence="8">
    <name type="scientific">Salpingoeca rosetta (strain ATCC 50818 / BSB-021)</name>
    <dbReference type="NCBI Taxonomy" id="946362"/>
    <lineage>
        <taxon>Eukaryota</taxon>
        <taxon>Choanoflagellata</taxon>
        <taxon>Craspedida</taxon>
        <taxon>Salpingoecidae</taxon>
        <taxon>Salpingoeca</taxon>
    </lineage>
</organism>
<evidence type="ECO:0000256" key="5">
    <source>
        <dbReference type="SAM" id="MobiDB-lite"/>
    </source>
</evidence>
<name>F2U9I7_SALR5</name>
<dbReference type="Gene3D" id="1.10.510.10">
    <property type="entry name" value="Transferase(Phosphotransferase) domain 1"/>
    <property type="match status" value="1"/>
</dbReference>
<dbReference type="SUPFAM" id="SSF56112">
    <property type="entry name" value="Protein kinase-like (PK-like)"/>
    <property type="match status" value="1"/>
</dbReference>
<keyword evidence="4" id="KW-0067">ATP-binding</keyword>
<evidence type="ECO:0000256" key="1">
    <source>
        <dbReference type="ARBA" id="ARBA00022679"/>
    </source>
</evidence>
<gene>
    <name evidence="7" type="ORF">PTSG_04723</name>
</gene>
<dbReference type="PANTHER" id="PTHR44329">
    <property type="entry name" value="SERINE/THREONINE-PROTEIN KINASE TNNI3K-RELATED"/>
    <property type="match status" value="1"/>
</dbReference>
<evidence type="ECO:0000256" key="3">
    <source>
        <dbReference type="ARBA" id="ARBA00022777"/>
    </source>
</evidence>
<dbReference type="InterPro" id="IPR051681">
    <property type="entry name" value="Ser/Thr_Kinases-Pseudokinases"/>
</dbReference>
<accession>F2U9I7</accession>